<keyword evidence="3" id="KW-1185">Reference proteome</keyword>
<evidence type="ECO:0000256" key="1">
    <source>
        <dbReference type="SAM" id="MobiDB-lite"/>
    </source>
</evidence>
<evidence type="ECO:0000313" key="2">
    <source>
        <dbReference type="EMBL" id="TNN77978.1"/>
    </source>
</evidence>
<proteinExistence type="predicted"/>
<accession>A0A4Z2IJH0</accession>
<organism evidence="2 3">
    <name type="scientific">Liparis tanakae</name>
    <name type="common">Tanaka's snailfish</name>
    <dbReference type="NCBI Taxonomy" id="230148"/>
    <lineage>
        <taxon>Eukaryota</taxon>
        <taxon>Metazoa</taxon>
        <taxon>Chordata</taxon>
        <taxon>Craniata</taxon>
        <taxon>Vertebrata</taxon>
        <taxon>Euteleostomi</taxon>
        <taxon>Actinopterygii</taxon>
        <taxon>Neopterygii</taxon>
        <taxon>Teleostei</taxon>
        <taxon>Neoteleostei</taxon>
        <taxon>Acanthomorphata</taxon>
        <taxon>Eupercaria</taxon>
        <taxon>Perciformes</taxon>
        <taxon>Cottioidei</taxon>
        <taxon>Cottales</taxon>
        <taxon>Liparidae</taxon>
        <taxon>Liparis</taxon>
    </lineage>
</organism>
<sequence>MVTLEGFKKNTRQSGRGQVELIETSNLQSRPGAEGTGRSRYPASRRHENASQCRAGRAATDVVTVGKKCDLRASFEQERNAQQQPGRWVHRGSALRRSVLRELPRAAAPPQRRPDGMQRVASDCLATSPECAVASRWTAP</sequence>
<feature type="region of interest" description="Disordered" evidence="1">
    <location>
        <begin position="1"/>
        <end position="55"/>
    </location>
</feature>
<name>A0A4Z2IJH0_9TELE</name>
<comment type="caution">
    <text evidence="2">The sequence shown here is derived from an EMBL/GenBank/DDBJ whole genome shotgun (WGS) entry which is preliminary data.</text>
</comment>
<dbReference type="Proteomes" id="UP000314294">
    <property type="component" value="Unassembled WGS sequence"/>
</dbReference>
<reference evidence="2 3" key="1">
    <citation type="submission" date="2019-03" db="EMBL/GenBank/DDBJ databases">
        <title>First draft genome of Liparis tanakae, snailfish: a comprehensive survey of snailfish specific genes.</title>
        <authorList>
            <person name="Kim W."/>
            <person name="Song I."/>
            <person name="Jeong J.-H."/>
            <person name="Kim D."/>
            <person name="Kim S."/>
            <person name="Ryu S."/>
            <person name="Song J.Y."/>
            <person name="Lee S.K."/>
        </authorList>
    </citation>
    <scope>NUCLEOTIDE SEQUENCE [LARGE SCALE GENOMIC DNA]</scope>
    <source>
        <tissue evidence="2">Muscle</tissue>
    </source>
</reference>
<dbReference type="AlphaFoldDB" id="A0A4Z2IJH0"/>
<dbReference type="EMBL" id="SRLO01000077">
    <property type="protein sequence ID" value="TNN77978.1"/>
    <property type="molecule type" value="Genomic_DNA"/>
</dbReference>
<protein>
    <submittedName>
        <fullName evidence="2">Uncharacterized protein</fullName>
    </submittedName>
</protein>
<gene>
    <name evidence="2" type="ORF">EYF80_011731</name>
</gene>
<evidence type="ECO:0000313" key="3">
    <source>
        <dbReference type="Proteomes" id="UP000314294"/>
    </source>
</evidence>